<feature type="compositionally biased region" description="Polar residues" evidence="8">
    <location>
        <begin position="8"/>
        <end position="18"/>
    </location>
</feature>
<name>F0WJX1_9STRA</name>
<dbReference type="HOGENOM" id="CLU_000527_0_0_1"/>
<dbReference type="Gene3D" id="1.10.287.630">
    <property type="entry name" value="Helix hairpin bin"/>
    <property type="match status" value="2"/>
</dbReference>
<evidence type="ECO:0000259" key="10">
    <source>
        <dbReference type="PROSITE" id="PS50042"/>
    </source>
</evidence>
<feature type="domain" description="Cyclic nucleotide-binding" evidence="10">
    <location>
        <begin position="2758"/>
        <end position="2816"/>
    </location>
</feature>
<feature type="transmembrane region" description="Helical" evidence="9">
    <location>
        <begin position="962"/>
        <end position="982"/>
    </location>
</feature>
<dbReference type="SUPFAM" id="SSF51206">
    <property type="entry name" value="cAMP-binding domain-like"/>
    <property type="match status" value="4"/>
</dbReference>
<dbReference type="InterPro" id="IPR018490">
    <property type="entry name" value="cNMP-bd_dom_sf"/>
</dbReference>
<dbReference type="InterPro" id="IPR050866">
    <property type="entry name" value="CNG_cation_channel"/>
</dbReference>
<dbReference type="EMBL" id="FR824172">
    <property type="protein sequence ID" value="CCA21573.1"/>
    <property type="molecule type" value="Genomic_DNA"/>
</dbReference>
<feature type="compositionally biased region" description="Polar residues" evidence="8">
    <location>
        <begin position="1165"/>
        <end position="1187"/>
    </location>
</feature>
<evidence type="ECO:0000313" key="12">
    <source>
        <dbReference type="EMBL" id="CCA24266.1"/>
    </source>
</evidence>
<accession>F0WJX1</accession>
<feature type="region of interest" description="Disordered" evidence="8">
    <location>
        <begin position="2712"/>
        <end position="2747"/>
    </location>
</feature>
<feature type="region of interest" description="Disordered" evidence="8">
    <location>
        <begin position="614"/>
        <end position="650"/>
    </location>
</feature>
<feature type="transmembrane region" description="Helical" evidence="9">
    <location>
        <begin position="142"/>
        <end position="162"/>
    </location>
</feature>
<keyword evidence="4 9" id="KW-1133">Transmembrane helix</keyword>
<dbReference type="Pfam" id="PF00027">
    <property type="entry name" value="cNMP_binding"/>
    <property type="match status" value="3"/>
</dbReference>
<dbReference type="InterPro" id="IPR000595">
    <property type="entry name" value="cNMP-bd_dom"/>
</dbReference>
<evidence type="ECO:0000256" key="7">
    <source>
        <dbReference type="ARBA" id="ARBA00023286"/>
    </source>
</evidence>
<feature type="compositionally biased region" description="Basic residues" evidence="8">
    <location>
        <begin position="43"/>
        <end position="52"/>
    </location>
</feature>
<feature type="transmembrane region" description="Helical" evidence="9">
    <location>
        <begin position="2380"/>
        <end position="2403"/>
    </location>
</feature>
<keyword evidence="3 9" id="KW-0812">Transmembrane</keyword>
<dbReference type="PROSITE" id="PS50042">
    <property type="entry name" value="CNMP_BINDING_3"/>
    <property type="match status" value="5"/>
</dbReference>
<feature type="transmembrane region" description="Helical" evidence="9">
    <location>
        <begin position="933"/>
        <end position="950"/>
    </location>
</feature>
<feature type="transmembrane region" description="Helical" evidence="9">
    <location>
        <begin position="1586"/>
        <end position="1613"/>
    </location>
</feature>
<evidence type="ECO:0000313" key="11">
    <source>
        <dbReference type="EMBL" id="CCA21573.1"/>
    </source>
</evidence>
<feature type="transmembrane region" description="Helical" evidence="9">
    <location>
        <begin position="850"/>
        <end position="883"/>
    </location>
</feature>
<dbReference type="FunFam" id="1.10.287.70:FF:000566">
    <property type="entry name" value="Uncharacterized protein"/>
    <property type="match status" value="2"/>
</dbReference>
<comment type="subcellular location">
    <subcellularLocation>
        <location evidence="1">Membrane</location>
        <topology evidence="1">Multi-pass membrane protein</topology>
    </subcellularLocation>
</comment>
<feature type="domain" description="Cyclic nucleotide-binding" evidence="10">
    <location>
        <begin position="1689"/>
        <end position="1789"/>
    </location>
</feature>
<dbReference type="Gene3D" id="2.60.120.10">
    <property type="entry name" value="Jelly Rolls"/>
    <property type="match status" value="4"/>
</dbReference>
<keyword evidence="7" id="KW-0407">Ion channel</keyword>
<feature type="transmembrane region" description="Helical" evidence="9">
    <location>
        <begin position="2473"/>
        <end position="2494"/>
    </location>
</feature>
<dbReference type="CDD" id="cd00038">
    <property type="entry name" value="CAP_ED"/>
    <property type="match status" value="4"/>
</dbReference>
<keyword evidence="7" id="KW-1071">Ligand-gated ion channel</keyword>
<dbReference type="SUPFAM" id="SSF81324">
    <property type="entry name" value="Voltage-gated potassium channels"/>
    <property type="match status" value="4"/>
</dbReference>
<reference evidence="11" key="1">
    <citation type="journal article" date="2011" name="PLoS Biol.">
        <title>Gene gain and loss during evolution of obligate parasitism in the white rust pathogen of Arabidopsis thaliana.</title>
        <authorList>
            <person name="Kemen E."/>
            <person name="Gardiner A."/>
            <person name="Schultz-Larsen T."/>
            <person name="Kemen A.C."/>
            <person name="Balmuth A.L."/>
            <person name="Robert-Seilaniantz A."/>
            <person name="Bailey K."/>
            <person name="Holub E."/>
            <person name="Studholme D.J."/>
            <person name="Maclean D."/>
            <person name="Jones J.D."/>
        </authorList>
    </citation>
    <scope>NUCLEOTIDE SEQUENCE</scope>
</reference>
<keyword evidence="6 9" id="KW-0472">Membrane</keyword>
<evidence type="ECO:0000256" key="8">
    <source>
        <dbReference type="SAM" id="MobiDB-lite"/>
    </source>
</evidence>
<evidence type="ECO:0000256" key="1">
    <source>
        <dbReference type="ARBA" id="ARBA00004141"/>
    </source>
</evidence>
<dbReference type="InterPro" id="IPR005821">
    <property type="entry name" value="Ion_trans_dom"/>
</dbReference>
<keyword evidence="2" id="KW-0813">Transport</keyword>
<feature type="transmembrane region" description="Helical" evidence="9">
    <location>
        <begin position="721"/>
        <end position="746"/>
    </location>
</feature>
<dbReference type="EMBL" id="FR824275">
    <property type="protein sequence ID" value="CCA24266.1"/>
    <property type="molecule type" value="Genomic_DNA"/>
</dbReference>
<evidence type="ECO:0000256" key="5">
    <source>
        <dbReference type="ARBA" id="ARBA00023065"/>
    </source>
</evidence>
<feature type="domain" description="Cyclic nucleotide-binding" evidence="10">
    <location>
        <begin position="532"/>
        <end position="596"/>
    </location>
</feature>
<dbReference type="InterPro" id="IPR014710">
    <property type="entry name" value="RmlC-like_jellyroll"/>
</dbReference>
<feature type="region of interest" description="Disordered" evidence="8">
    <location>
        <begin position="1"/>
        <end position="68"/>
    </location>
</feature>
<feature type="transmembrane region" description="Helical" evidence="9">
    <location>
        <begin position="2212"/>
        <end position="2232"/>
    </location>
</feature>
<feature type="region of interest" description="Disordered" evidence="8">
    <location>
        <begin position="1914"/>
        <end position="1942"/>
    </location>
</feature>
<feature type="compositionally biased region" description="Polar residues" evidence="8">
    <location>
        <begin position="2734"/>
        <end position="2747"/>
    </location>
</feature>
<evidence type="ECO:0000256" key="6">
    <source>
        <dbReference type="ARBA" id="ARBA00023136"/>
    </source>
</evidence>
<dbReference type="PANTHER" id="PTHR45638">
    <property type="entry name" value="CYCLIC NUCLEOTIDE-GATED CATION CHANNEL SUBUNIT A"/>
    <property type="match status" value="1"/>
</dbReference>
<feature type="domain" description="Cyclic nucleotide-binding" evidence="10">
    <location>
        <begin position="2576"/>
        <end position="2623"/>
    </location>
</feature>
<reference evidence="11" key="2">
    <citation type="submission" date="2011-02" db="EMBL/GenBank/DDBJ databases">
        <authorList>
            <person name="MacLean D."/>
        </authorList>
    </citation>
    <scope>NUCLEOTIDE SEQUENCE</scope>
</reference>
<feature type="transmembrane region" description="Helical" evidence="9">
    <location>
        <begin position="110"/>
        <end position="130"/>
    </location>
</feature>
<dbReference type="GO" id="GO:0044877">
    <property type="term" value="F:protein-containing complex binding"/>
    <property type="evidence" value="ECO:0007669"/>
    <property type="project" value="TreeGrafter"/>
</dbReference>
<feature type="compositionally biased region" description="Basic and acidic residues" evidence="8">
    <location>
        <begin position="620"/>
        <end position="633"/>
    </location>
</feature>
<feature type="transmembrane region" description="Helical" evidence="9">
    <location>
        <begin position="681"/>
        <end position="701"/>
    </location>
</feature>
<feature type="transmembrane region" description="Helical" evidence="9">
    <location>
        <begin position="397"/>
        <end position="418"/>
    </location>
</feature>
<feature type="region of interest" description="Disordered" evidence="8">
    <location>
        <begin position="1147"/>
        <end position="1187"/>
    </location>
</feature>
<sequence length="2821" mass="322882">MAARNGPPLSTLNESYLTRKNHSKQVTPVLPPADGAKDSRMVSKARSKHRHSDVHNYPPAEARNGLQHSNDRSVGICAPFSKTLKSVRIKLENKALSYIKQRRDTFMRTWSLVDTVYILVAVPLRVGFFFDPLLEKTATTWTFANKLFLVSDTLGCVIRMITWRSEIKLFLRKVHRLMSRFKLHPFSSELFDTTSSVSSEHLSGDVKDAFDSANKRHSFVSEFNPLQQSAFSETESPSQSLLMLPVTLADIVPWEVVLLPDLNLMHIMGLIRFIQAAYHLPRRFNRVMLSRSGTSALVRLLSFSTTAMLVYLIALGIYLAHVAASGYMLIAHIECGLNFNRCSNDPYPESWVLRDNLEKGSLWRKYFRSMYWGCKTVTTLGQGDLIPTTMIETNYRIFIQFLAGLWATAIGTACSFHFSYIDANMHINITTRLAQMMKFTSSRKISSELTADLHSYFRYMQRTRHGVEEELILSNLPEQYRMRCANFVKFKHLEKITLFKNRHGAFLRSVLAGLRWDCFVPNQSVLKYSEPEEMLIVSSGEIRVQDENMDDCGRLIAGSTYAEHALVQKSKSSHYLVADTFCEVWFLPRLAFKQTLHEHFPRVSYTTALQDKNAVPTSIEPERSGTLKGDKASAVRKASSQVPQKEPNAMRGRHGKMFKEFGSALSGVATWRLPNSKFQKYWRVAECVLMSYILLQVPYYIAFEREFGLLNNSMRAGRSAFVHYVMVSEFYWNFVVEIFFLLDLYFRSRCFVRSTHTPMKQNNNVLVHSIHDFTQSSSEAGLILESKRIYEHYLETENYLADVAANIPLPLIWDIIDKDRLPVNVVNFLRFLRMLRLIRVRHLKYRIRRLLLDAGISSALQFLINATIFCLAMTMLAGSLFYMASDKFSYHRDENVAVPSAYSCLGDASVYGNCSWYLYDQSIYNINSPFTRSYYWSIVLISTVGFGDIMSFSTEETIVGSIWIFMGAIVCYLMGSIISSALSQVTILEAVRRERLERQNLTLLTMTQVSSSTKAIVRQYYATKWKLNGSALSEDEMEEHFPPSLRKRVCASIYTEDLKHSHSFRSLACDSLYGMEGIVLQELAQVAKTQIFLRNVVIMRAEHMASAMFIVQTGEVELLANLRAVSSLPLASSMRYPVSGIRGYFQRKSDHNSTSNGHKRKAITPASTRFLTDPKSSPNGFRSNRHGLTSTRASFDQKADYARFSVPITFLKRGDCFGEESILSQRHLYQFSARAVSGVQITVIQRQDFLSLVQKYPSVFADVYFAINGYVAEEKEILKKVGQNLITYPKITKRCGMSRSDRTSFLASTSRTISLSYTVWIQTMLRHILGAFTSKIRPSVVGTNMVTSSSIIFDPKSKFVIYWNRVIAAIIVYNFYQIVFRLAFLPYPSSPTMLKLTIIDYSCDVCLYLDIYWKLKRFGFTEYGEKILDPVLIRQRYTKKGWFKIDCWSMLPIYYVGENFYFATLARLPRLLRSPQLSDLVNNVQTKIQEEYLHGSTMASSLFDLFKFFIIFLSTAHYFASLYYMLGVLQLKHGIADKSWVNVDWILLEYPDSISIHYLRAMYWCLSTFTVDCFGDIVARNFLETVFSIFICILGWIFIGQVIGRISTLIITLDKASKEQHERVESFEQYAKRRNLPSALRRHAMASLEYKSKCYLQLIPHEVFDLLPPSLHIQLFEELYGDFVRSLPEFEILTNAQIEAVASVLTLEIYLPGDVIVDATCARRNVYILKEGCGEIFAPRSRLIFATLSPGDMFGEFSFFLPNSVRLASLRAAHSSQVLVLNQNSWKRLWPPAQRMQLENKIASRLKRKYYGVALSYLNIMKNFASRAEGSTVSVSDDWFFDGGTGINLQALKSLTYCGSEVKQDKLNSIEQQNYVSVQLQTVDTPTSTKSIRTEIEPRSGRSIKTHSSAVDAFVKDGMGGSPSKREHQQNKSIRSHKVQQMPDTSKVAAAEVLGLVCSSKDLYDGSQSSVRDSTSFGRRTVQEPAPRVLKSTVAGIQQNLNVTRRLQALSAARNGRGMQIRVRFSSDIVVRWRRHLKRVWSLRFIDTLRHHITKELGNHHEGHHRFHHQSRCDFDSLQPGPKASLKRRHSLGDVQQARKQHLLSMEQIEVYVSRIVKQIENKWPCASEYASRRRIESYKSTIQRSLSTKGRASVVPASSARSQGRKQSLHMSRITQVAGLLGSSKDSGVNPFYIWAVPPTRSFVSFMNAPVFRHVWDVVMLIADYYCIFAIPFRACFLQDHLDKSRHQAQFLVWFAVECAVIDVVNVVNFILCRRYFTFLREGERVTDRAEITRNYYEHGSYVRDLIATIPLEVIPTCLHWLSYCAGRAPPFLDEHFWYCVSICRYTKLLRSLGLHQLHEKIKYYVLYERKVSSLSPTYFYLGQLMLDFVIGTHWIACLFYGTSYWSYYNHQSMASWLTSPGMLSFQGLRNLDELYEFPVWSKYSRSVHFSIGAITTVCYGDILPMNYFENIVTLFVIFLSIGVFSMLSGVYFKIFEMEVGRRAQFEQRVAQASHYMIFHEFPNQSWKQMQAYFSLLWHETKGMNEEEMLRGLTSSVKRRIALCVHGNLIRNVRLFESCEYSFAESIVTAMRNEIYVSNDVIIQHGDLGRSLYIIESGLVSVRIVRVSTVPAASREAQEAEKEGNIVIVTPELTAALAEDNDHQKATKQLEKSIRAAPNFYSIAKTLQDQARHSKAKAWVQGPTIDMVAQNQQREGSVEKPPEIAPSPIVPPTSTNASETSASKHVQVKTTEAQRVIGAFGYFGERSLIFGTPRTATCIALHTCSVFCLTLDSYEKILADYPHYRSKNMRDWVFNTRVIK</sequence>
<dbReference type="PANTHER" id="PTHR45638:SF11">
    <property type="entry name" value="CYCLIC NUCLEOTIDE-GATED CATION CHANNEL SUBUNIT A"/>
    <property type="match status" value="1"/>
</dbReference>
<feature type="transmembrane region" description="Helical" evidence="9">
    <location>
        <begin position="1505"/>
        <end position="1526"/>
    </location>
</feature>
<evidence type="ECO:0000256" key="9">
    <source>
        <dbReference type="SAM" id="Phobius"/>
    </source>
</evidence>
<proteinExistence type="predicted"/>
<feature type="transmembrane region" description="Helical" evidence="9">
    <location>
        <begin position="2252"/>
        <end position="2273"/>
    </location>
</feature>
<evidence type="ECO:0000256" key="4">
    <source>
        <dbReference type="ARBA" id="ARBA00022989"/>
    </source>
</evidence>
<dbReference type="GO" id="GO:0005221">
    <property type="term" value="F:intracellularly cyclic nucleotide-activated monoatomic cation channel activity"/>
    <property type="evidence" value="ECO:0007669"/>
    <property type="project" value="InterPro"/>
</dbReference>
<dbReference type="Gene3D" id="1.10.287.70">
    <property type="match status" value="4"/>
</dbReference>
<dbReference type="GO" id="GO:0016020">
    <property type="term" value="C:membrane"/>
    <property type="evidence" value="ECO:0007669"/>
    <property type="project" value="UniProtKB-SubCell"/>
</dbReference>
<evidence type="ECO:0000256" key="3">
    <source>
        <dbReference type="ARBA" id="ARBA00022692"/>
    </source>
</evidence>
<feature type="domain" description="Cyclic nucleotide-binding" evidence="10">
    <location>
        <begin position="1208"/>
        <end position="1253"/>
    </location>
</feature>
<protein>
    <submittedName>
        <fullName evidence="11">Voltagegated Ion Channel (VIC) Superfamily putative</fullName>
    </submittedName>
</protein>
<keyword evidence="5" id="KW-0406">Ion transport</keyword>
<dbReference type="Pfam" id="PF00520">
    <property type="entry name" value="Ion_trans"/>
    <property type="match status" value="3"/>
</dbReference>
<dbReference type="SMART" id="SM00100">
    <property type="entry name" value="cNMP"/>
    <property type="match status" value="2"/>
</dbReference>
<organism evidence="11">
    <name type="scientific">Albugo laibachii Nc14</name>
    <dbReference type="NCBI Taxonomy" id="890382"/>
    <lineage>
        <taxon>Eukaryota</taxon>
        <taxon>Sar</taxon>
        <taxon>Stramenopiles</taxon>
        <taxon>Oomycota</taxon>
        <taxon>Peronosporomycetes</taxon>
        <taxon>Albuginales</taxon>
        <taxon>Albuginaceae</taxon>
        <taxon>Albugo</taxon>
    </lineage>
</organism>
<evidence type="ECO:0000256" key="2">
    <source>
        <dbReference type="ARBA" id="ARBA00022448"/>
    </source>
</evidence>
<gene>
    <name evidence="11" type="primary">AlNc14C127G6837</name>
    <name evidence="12" type="synonym">AlNc14C230G9286</name>
    <name evidence="11" type="ORF">ALNC14_077160</name>
    <name evidence="12" type="ORF">ALNC14_104100</name>
</gene>